<dbReference type="HOGENOM" id="CLU_707603_0_0_10"/>
<evidence type="ECO:0000313" key="1">
    <source>
        <dbReference type="EMBL" id="EHB92388.1"/>
    </source>
</evidence>
<dbReference type="OrthoDB" id="9804333at2"/>
<dbReference type="EMBL" id="ADLD01000011">
    <property type="protein sequence ID" value="EHB92388.1"/>
    <property type="molecule type" value="Genomic_DNA"/>
</dbReference>
<protein>
    <recommendedName>
        <fullName evidence="3">PHP domain-containing protein</fullName>
    </recommendedName>
</protein>
<organism evidence="1 2">
    <name type="scientific">Alistipes indistinctus YIT 12060</name>
    <dbReference type="NCBI Taxonomy" id="742725"/>
    <lineage>
        <taxon>Bacteria</taxon>
        <taxon>Pseudomonadati</taxon>
        <taxon>Bacteroidota</taxon>
        <taxon>Bacteroidia</taxon>
        <taxon>Bacteroidales</taxon>
        <taxon>Rikenellaceae</taxon>
        <taxon>Alistipes</taxon>
    </lineage>
</organism>
<dbReference type="InterPro" id="IPR016195">
    <property type="entry name" value="Pol/histidinol_Pase-like"/>
</dbReference>
<dbReference type="STRING" id="742725.HMPREF9450_01253"/>
<reference evidence="1 2" key="1">
    <citation type="submission" date="2011-08" db="EMBL/GenBank/DDBJ databases">
        <title>The Genome Sequence of Alistipes indistinctus YIT 12060.</title>
        <authorList>
            <consortium name="The Broad Institute Genome Sequencing Platform"/>
            <person name="Earl A."/>
            <person name="Ward D."/>
            <person name="Feldgarden M."/>
            <person name="Gevers D."/>
            <person name="Morotomi M."/>
            <person name="Young S.K."/>
            <person name="Zeng Q."/>
            <person name="Gargeya S."/>
            <person name="Fitzgerald M."/>
            <person name="Haas B."/>
            <person name="Abouelleil A."/>
            <person name="Alvarado L."/>
            <person name="Arachchi H.M."/>
            <person name="Berlin A."/>
            <person name="Brown A."/>
            <person name="Chapman S.B."/>
            <person name="Chen Z."/>
            <person name="Dunbar C."/>
            <person name="Freedman E."/>
            <person name="Gearin G."/>
            <person name="Gellesch M."/>
            <person name="Goldberg J."/>
            <person name="Griggs A."/>
            <person name="Gujja S."/>
            <person name="Heiman D."/>
            <person name="Howarth C."/>
            <person name="Larson L."/>
            <person name="Lui A."/>
            <person name="MacDonald P.J.P."/>
            <person name="Montmayeur A."/>
            <person name="Murphy C."/>
            <person name="Neiman D."/>
            <person name="Pearson M."/>
            <person name="Priest M."/>
            <person name="Roberts A."/>
            <person name="Saif S."/>
            <person name="Shea T."/>
            <person name="Shenoy N."/>
            <person name="Sisk P."/>
            <person name="Stolte C."/>
            <person name="Sykes S."/>
            <person name="Wortman J."/>
            <person name="Nusbaum C."/>
            <person name="Birren B."/>
        </authorList>
    </citation>
    <scope>NUCLEOTIDE SEQUENCE [LARGE SCALE GENOMIC DNA]</scope>
    <source>
        <strain evidence="1 2">YIT 12060</strain>
    </source>
</reference>
<dbReference type="GeneID" id="92815718"/>
<name>G5H8J3_9BACT</name>
<dbReference type="PATRIC" id="fig|742725.3.peg.1330"/>
<proteinExistence type="predicted"/>
<comment type="caution">
    <text evidence="1">The sequence shown here is derived from an EMBL/GenBank/DDBJ whole genome shotgun (WGS) entry which is preliminary data.</text>
</comment>
<dbReference type="Gene3D" id="3.20.20.140">
    <property type="entry name" value="Metal-dependent hydrolases"/>
    <property type="match status" value="1"/>
</dbReference>
<dbReference type="RefSeq" id="WP_009134059.1">
    <property type="nucleotide sequence ID" value="NZ_CP102250.1"/>
</dbReference>
<gene>
    <name evidence="1" type="ORF">HMPREF9450_01253</name>
</gene>
<dbReference type="eggNOG" id="COG0613">
    <property type="taxonomic scope" value="Bacteria"/>
</dbReference>
<dbReference type="SUPFAM" id="SSF89550">
    <property type="entry name" value="PHP domain-like"/>
    <property type="match status" value="1"/>
</dbReference>
<dbReference type="Proteomes" id="UP000006008">
    <property type="component" value="Unassembled WGS sequence"/>
</dbReference>
<dbReference type="Gene3D" id="1.10.150.650">
    <property type="match status" value="1"/>
</dbReference>
<accession>G5H8J3</accession>
<keyword evidence="2" id="KW-1185">Reference proteome</keyword>
<dbReference type="AlphaFoldDB" id="G5H8J3"/>
<evidence type="ECO:0000313" key="2">
    <source>
        <dbReference type="Proteomes" id="UP000006008"/>
    </source>
</evidence>
<evidence type="ECO:0008006" key="3">
    <source>
        <dbReference type="Google" id="ProtNLM"/>
    </source>
</evidence>
<sequence>MCEFCQSNSKHKVQEVSVNAHLHTPYSFSAFDTLTDALNRAVAENVKVVGINDFYTTAGYGEWDRECRKRKLYPLFNIEFISLHKADQEAGVRVNDPNNPGRTYLSGKGLACPPVLPEPYASQLARVCAETHEQVKQMCAKLNELLAEQQTGIVLDFEWIEKNLTGGSIRERHLAKALRMKAYETFGEENQETLTAFFTKLFGGKPLKSKLSNVAGVENEIRGNLLKSGGAAFVAETPAAFLPMEDVRKIILAAGGIPTYPFLADDANGNFTQFEADVRTTAAELKKRGIFSVEFITTRNSIEVLERYAGYLHDSGFVVTFGSEHNTPAMEPIELFARGGVPLTPRLRQIGYEGACVVAAHQDIVQSGMQGYVDSRGVADIDKRDEYVAYGDKVIKAVIG</sequence>